<keyword evidence="2" id="KW-1185">Reference proteome</keyword>
<dbReference type="Proteomes" id="UP001211143">
    <property type="component" value="Segment"/>
</dbReference>
<dbReference type="EMBL" id="OP819285">
    <property type="protein sequence ID" value="WBF78459.1"/>
    <property type="molecule type" value="Genomic_DNA"/>
</dbReference>
<evidence type="ECO:0000313" key="1">
    <source>
        <dbReference type="EMBL" id="WBF78459.1"/>
    </source>
</evidence>
<accession>A0AAE9VYN1</accession>
<organism evidence="1 2">
    <name type="scientific">Cronobacter phage EspYZU13</name>
    <dbReference type="NCBI Taxonomy" id="3003790"/>
    <lineage>
        <taxon>Viruses</taxon>
        <taxon>Duplodnaviria</taxon>
        <taxon>Heunggongvirae</taxon>
        <taxon>Uroviricota</taxon>
        <taxon>Caudoviricetes</taxon>
        <taxon>Autographivirales</taxon>
        <taxon>Autonotataviridae</taxon>
        <taxon>Melnykvirinae</taxon>
        <taxon>Cronosvirus</taxon>
        <taxon>Cronosvirus EspYZU13</taxon>
    </lineage>
</organism>
<evidence type="ECO:0000313" key="2">
    <source>
        <dbReference type="Proteomes" id="UP001211143"/>
    </source>
</evidence>
<proteinExistence type="predicted"/>
<sequence length="133" mass="15164">MRNVIDLNDFIRVFKASELGDQIARGLFRQVGVIRTEYVHEEQVIKRQVDAVIYDSHLQKYYAVEQYRGLAIRAEVRDEEMLDAFNGILGDLAADEGFTYDQRIELSAEEVRRELVVAPEGVEVNDGTEGLDA</sequence>
<name>A0AAE9VYN1_9CAUD</name>
<reference evidence="1" key="1">
    <citation type="submission" date="2022-11" db="EMBL/GenBank/DDBJ databases">
        <authorList>
            <person name="Yang Z.-Q."/>
            <person name="Zhang Y.-S."/>
        </authorList>
    </citation>
    <scope>NUCLEOTIDE SEQUENCE</scope>
</reference>
<protein>
    <submittedName>
        <fullName evidence="1">Uncharacterized protein</fullName>
    </submittedName>
</protein>